<name>A0ABQ6IDM1_9MICO</name>
<gene>
    <name evidence="1" type="ORF">GCM10025876_15000</name>
</gene>
<sequence>MYQTRSLMGSADAVAAHLDEVITRGSVSATVENRDELAIGDARLILRTYERYSMTGGNRLTLSASILAVGNQMEVALTTSGGSQALFWKVNTFGEEAFMTHGLRALDAFATHR</sequence>
<evidence type="ECO:0000313" key="1">
    <source>
        <dbReference type="EMBL" id="GMA35296.1"/>
    </source>
</evidence>
<organism evidence="1 2">
    <name type="scientific">Demequina litorisediminis</name>
    <dbReference type="NCBI Taxonomy" id="1849022"/>
    <lineage>
        <taxon>Bacteria</taxon>
        <taxon>Bacillati</taxon>
        <taxon>Actinomycetota</taxon>
        <taxon>Actinomycetes</taxon>
        <taxon>Micrococcales</taxon>
        <taxon>Demequinaceae</taxon>
        <taxon>Demequina</taxon>
    </lineage>
</organism>
<protein>
    <submittedName>
        <fullName evidence="1">Uncharacterized protein</fullName>
    </submittedName>
</protein>
<keyword evidence="2" id="KW-1185">Reference proteome</keyword>
<evidence type="ECO:0000313" key="2">
    <source>
        <dbReference type="Proteomes" id="UP001157125"/>
    </source>
</evidence>
<dbReference type="Pfam" id="PF19524">
    <property type="entry name" value="DUF6054"/>
    <property type="match status" value="1"/>
</dbReference>
<dbReference type="Proteomes" id="UP001157125">
    <property type="component" value="Unassembled WGS sequence"/>
</dbReference>
<proteinExistence type="predicted"/>
<comment type="caution">
    <text evidence="1">The sequence shown here is derived from an EMBL/GenBank/DDBJ whole genome shotgun (WGS) entry which is preliminary data.</text>
</comment>
<reference evidence="2" key="1">
    <citation type="journal article" date="2019" name="Int. J. Syst. Evol. Microbiol.">
        <title>The Global Catalogue of Microorganisms (GCM) 10K type strain sequencing project: providing services to taxonomists for standard genome sequencing and annotation.</title>
        <authorList>
            <consortium name="The Broad Institute Genomics Platform"/>
            <consortium name="The Broad Institute Genome Sequencing Center for Infectious Disease"/>
            <person name="Wu L."/>
            <person name="Ma J."/>
        </authorList>
    </citation>
    <scope>NUCLEOTIDE SEQUENCE [LARGE SCALE GENOMIC DNA]</scope>
    <source>
        <strain evidence="2">NBRC 112299</strain>
    </source>
</reference>
<dbReference type="InterPro" id="IPR046117">
    <property type="entry name" value="DUF6054"/>
</dbReference>
<dbReference type="EMBL" id="BSUN01000001">
    <property type="protein sequence ID" value="GMA35296.1"/>
    <property type="molecule type" value="Genomic_DNA"/>
</dbReference>
<dbReference type="RefSeq" id="WP_284327891.1">
    <property type="nucleotide sequence ID" value="NZ_BSUN01000001.1"/>
</dbReference>
<accession>A0ABQ6IDM1</accession>